<comment type="caution">
    <text evidence="2">The sequence shown here is derived from an EMBL/GenBank/DDBJ whole genome shotgun (WGS) entry which is preliminary data.</text>
</comment>
<accession>A0A418XV84</accession>
<organism evidence="2 3">
    <name type="scientific">Massilia cavernae</name>
    <dbReference type="NCBI Taxonomy" id="2320864"/>
    <lineage>
        <taxon>Bacteria</taxon>
        <taxon>Pseudomonadati</taxon>
        <taxon>Pseudomonadota</taxon>
        <taxon>Betaproteobacteria</taxon>
        <taxon>Burkholderiales</taxon>
        <taxon>Oxalobacteraceae</taxon>
        <taxon>Telluria group</taxon>
        <taxon>Massilia</taxon>
    </lineage>
</organism>
<dbReference type="AlphaFoldDB" id="A0A418XV84"/>
<evidence type="ECO:0008006" key="4">
    <source>
        <dbReference type="Google" id="ProtNLM"/>
    </source>
</evidence>
<feature type="transmembrane region" description="Helical" evidence="1">
    <location>
        <begin position="51"/>
        <end position="71"/>
    </location>
</feature>
<dbReference type="OrthoDB" id="5292533at2"/>
<feature type="transmembrane region" description="Helical" evidence="1">
    <location>
        <begin position="12"/>
        <end position="31"/>
    </location>
</feature>
<dbReference type="EMBL" id="QYUP01000107">
    <property type="protein sequence ID" value="RJG16617.1"/>
    <property type="molecule type" value="Genomic_DNA"/>
</dbReference>
<keyword evidence="3" id="KW-1185">Reference proteome</keyword>
<keyword evidence="1" id="KW-0472">Membrane</keyword>
<gene>
    <name evidence="2" type="ORF">D3872_10915</name>
</gene>
<proteinExistence type="predicted"/>
<name>A0A418XV84_9BURK</name>
<dbReference type="RefSeq" id="WP_119810788.1">
    <property type="nucleotide sequence ID" value="NZ_QYUP01000107.1"/>
</dbReference>
<feature type="transmembrane region" description="Helical" evidence="1">
    <location>
        <begin position="80"/>
        <end position="99"/>
    </location>
</feature>
<sequence>MTAMDTRLYWALRLGTAFIWIWTAFVSWYVHPHAESIEWLRRSGVIHYTELVFMASCVADLAMGVASCFYARRWLWWSQFVLVAGYTVVICIALPEFVFHPFGPIVKNVSVLTCLAILALSERR</sequence>
<dbReference type="Proteomes" id="UP000284006">
    <property type="component" value="Unassembled WGS sequence"/>
</dbReference>
<feature type="transmembrane region" description="Helical" evidence="1">
    <location>
        <begin position="105"/>
        <end position="121"/>
    </location>
</feature>
<dbReference type="Pfam" id="PF13781">
    <property type="entry name" value="DoxX_3"/>
    <property type="match status" value="1"/>
</dbReference>
<dbReference type="InterPro" id="IPR025695">
    <property type="entry name" value="DoxX-like"/>
</dbReference>
<keyword evidence="1" id="KW-0812">Transmembrane</keyword>
<evidence type="ECO:0000313" key="3">
    <source>
        <dbReference type="Proteomes" id="UP000284006"/>
    </source>
</evidence>
<evidence type="ECO:0000256" key="1">
    <source>
        <dbReference type="SAM" id="Phobius"/>
    </source>
</evidence>
<keyword evidence="1" id="KW-1133">Transmembrane helix</keyword>
<protein>
    <recommendedName>
        <fullName evidence="4">Epimerase</fullName>
    </recommendedName>
</protein>
<reference evidence="2 3" key="1">
    <citation type="submission" date="2018-09" db="EMBL/GenBank/DDBJ databases">
        <authorList>
            <person name="Zhu H."/>
        </authorList>
    </citation>
    <scope>NUCLEOTIDE SEQUENCE [LARGE SCALE GENOMIC DNA]</scope>
    <source>
        <strain evidence="2 3">K1S02-61</strain>
    </source>
</reference>
<evidence type="ECO:0000313" key="2">
    <source>
        <dbReference type="EMBL" id="RJG16617.1"/>
    </source>
</evidence>